<organism evidence="2 3">
    <name type="scientific">Vairimorpha necatrix</name>
    <dbReference type="NCBI Taxonomy" id="6039"/>
    <lineage>
        <taxon>Eukaryota</taxon>
        <taxon>Fungi</taxon>
        <taxon>Fungi incertae sedis</taxon>
        <taxon>Microsporidia</taxon>
        <taxon>Nosematidae</taxon>
        <taxon>Vairimorpha</taxon>
    </lineage>
</organism>
<proteinExistence type="inferred from homology"/>
<dbReference type="GO" id="GO:0004527">
    <property type="term" value="F:exonuclease activity"/>
    <property type="evidence" value="ECO:0007669"/>
    <property type="project" value="UniProtKB-KW"/>
</dbReference>
<name>A0AAX4JA39_9MICR</name>
<dbReference type="InterPro" id="IPR003226">
    <property type="entry name" value="MYG1_exonuclease"/>
</dbReference>
<reference evidence="2" key="1">
    <citation type="journal article" date="2024" name="BMC Genomics">
        <title>Functional annotation of a divergent genome using sequence and structure-based similarity.</title>
        <authorList>
            <person name="Svedberg D."/>
            <person name="Winiger R.R."/>
            <person name="Berg A."/>
            <person name="Sharma H."/>
            <person name="Tellgren-Roth C."/>
            <person name="Debrunner-Vossbrinck B.A."/>
            <person name="Vossbrinck C.R."/>
            <person name="Barandun J."/>
        </authorList>
    </citation>
    <scope>NUCLEOTIDE SEQUENCE</scope>
    <source>
        <strain evidence="2">Illinois isolate</strain>
    </source>
</reference>
<keyword evidence="2" id="KW-0540">Nuclease</keyword>
<accession>A0AAX4JA39</accession>
<dbReference type="PANTHER" id="PTHR11215">
    <property type="entry name" value="METAL DEPENDENT HYDROLASE - RELATED"/>
    <property type="match status" value="1"/>
</dbReference>
<dbReference type="GO" id="GO:0005634">
    <property type="term" value="C:nucleus"/>
    <property type="evidence" value="ECO:0007669"/>
    <property type="project" value="TreeGrafter"/>
</dbReference>
<evidence type="ECO:0000256" key="1">
    <source>
        <dbReference type="ARBA" id="ARBA00010105"/>
    </source>
</evidence>
<keyword evidence="3" id="KW-1185">Reference proteome</keyword>
<evidence type="ECO:0000313" key="2">
    <source>
        <dbReference type="EMBL" id="WUR02832.1"/>
    </source>
</evidence>
<dbReference type="PANTHER" id="PTHR11215:SF1">
    <property type="entry name" value="MYG1 EXONUCLEASE"/>
    <property type="match status" value="1"/>
</dbReference>
<dbReference type="GeneID" id="90540649"/>
<keyword evidence="2" id="KW-0378">Hydrolase</keyword>
<dbReference type="Proteomes" id="UP001334084">
    <property type="component" value="Chromosome 3"/>
</dbReference>
<comment type="similarity">
    <text evidence="1">Belongs to the MYG1 family.</text>
</comment>
<gene>
    <name evidence="2" type="ORF">VNE69_03053</name>
</gene>
<protein>
    <submittedName>
        <fullName evidence="2">MYG1 exonuclease</fullName>
    </submittedName>
</protein>
<evidence type="ECO:0000313" key="3">
    <source>
        <dbReference type="Proteomes" id="UP001334084"/>
    </source>
</evidence>
<dbReference type="RefSeq" id="XP_065328977.1">
    <property type="nucleotide sequence ID" value="XM_065472905.1"/>
</dbReference>
<dbReference type="GO" id="GO:0005737">
    <property type="term" value="C:cytoplasm"/>
    <property type="evidence" value="ECO:0007669"/>
    <property type="project" value="TreeGrafter"/>
</dbReference>
<dbReference type="EMBL" id="CP142728">
    <property type="protein sequence ID" value="WUR02832.1"/>
    <property type="molecule type" value="Genomic_DNA"/>
</dbReference>
<dbReference type="KEGG" id="vnx:VNE69_03053"/>
<keyword evidence="2" id="KW-0269">Exonuclease</keyword>
<dbReference type="Pfam" id="PF03690">
    <property type="entry name" value="MYG1_exonuc"/>
    <property type="match status" value="1"/>
</dbReference>
<sequence>MKLVTHNERFHYDEILATAILLMIYPSSQIIRTRDKKEIGTGDIVYDVGGVYDPSTNRYDHHQHSFSETFSKKYKYKLSSSGLIYKHFHEKFFNCFGIDSKDALYNDFVVKIYEDFFLGADCIDNGVDIYGDIKPRTIYEMVDLFNNYENLTSEKQYKQFLVALDFVSKDLEMYIRNQIDSWWNKFKKLEVLIEKVDDSIFVSDEYYTCDLILDVEKKCGKDIKFLIYPSEGKYKIRAINISKGKYEIKMPLRQDWRGKSSEELAKICPGGIFVHKSGFIGINETLEGAINMCKETIKSH</sequence>
<dbReference type="AlphaFoldDB" id="A0AAX4JA39"/>